<dbReference type="EMBL" id="MT144325">
    <property type="protein sequence ID" value="QJA52253.1"/>
    <property type="molecule type" value="Genomic_DNA"/>
</dbReference>
<dbReference type="AlphaFoldDB" id="A0A6H1ZWE6"/>
<protein>
    <submittedName>
        <fullName evidence="2">Putative glycosyltransferase</fullName>
    </submittedName>
</protein>
<dbReference type="PANTHER" id="PTHR46656">
    <property type="entry name" value="PUTATIVE-RELATED"/>
    <property type="match status" value="1"/>
</dbReference>
<evidence type="ECO:0000259" key="1">
    <source>
        <dbReference type="Pfam" id="PF00534"/>
    </source>
</evidence>
<keyword evidence="2" id="KW-0808">Transferase</keyword>
<feature type="domain" description="Glycosyl transferase family 1" evidence="1">
    <location>
        <begin position="23"/>
        <end position="129"/>
    </location>
</feature>
<organism evidence="2">
    <name type="scientific">viral metagenome</name>
    <dbReference type="NCBI Taxonomy" id="1070528"/>
    <lineage>
        <taxon>unclassified sequences</taxon>
        <taxon>metagenomes</taxon>
        <taxon>organismal metagenomes</taxon>
    </lineage>
</organism>
<gene>
    <name evidence="2" type="ORF">TM448A02581_0005</name>
</gene>
<name>A0A6H1ZWE6_9ZZZZ</name>
<sequence>MMVDKKEKFTFLFVFSNSSSGGTTERKGLNELIDAFRIVRKSHDVNLLIKTSGNIDKNTKKLESKNEGLMFDMRLKSRQELTELYNSCHVYINPSRAEGFGITPLEAMACGIPVVSPIHSGLTEYLNPSNCVQTECEKSKHRFNYATNNGPIWDLKPKDIARAMIKAHDKYSFYSKNAIDYSEYIRERFSWKNVMAPLVDWLNRLNVPKTWRVR</sequence>
<dbReference type="Pfam" id="PF00534">
    <property type="entry name" value="Glycos_transf_1"/>
    <property type="match status" value="1"/>
</dbReference>
<accession>A0A6H1ZWE6</accession>
<dbReference type="InterPro" id="IPR001296">
    <property type="entry name" value="Glyco_trans_1"/>
</dbReference>
<dbReference type="CDD" id="cd03801">
    <property type="entry name" value="GT4_PimA-like"/>
    <property type="match status" value="1"/>
</dbReference>
<dbReference type="SUPFAM" id="SSF53756">
    <property type="entry name" value="UDP-Glycosyltransferase/glycogen phosphorylase"/>
    <property type="match status" value="1"/>
</dbReference>
<reference evidence="2" key="1">
    <citation type="submission" date="2020-03" db="EMBL/GenBank/DDBJ databases">
        <title>The deep terrestrial virosphere.</title>
        <authorList>
            <person name="Holmfeldt K."/>
            <person name="Nilsson E."/>
            <person name="Simone D."/>
            <person name="Lopez-Fernandez M."/>
            <person name="Wu X."/>
            <person name="de Brujin I."/>
            <person name="Lundin D."/>
            <person name="Andersson A."/>
            <person name="Bertilsson S."/>
            <person name="Dopson M."/>
        </authorList>
    </citation>
    <scope>NUCLEOTIDE SEQUENCE</scope>
    <source>
        <strain evidence="2">TM448A02581</strain>
    </source>
</reference>
<dbReference type="Gene3D" id="3.40.50.2000">
    <property type="entry name" value="Glycogen Phosphorylase B"/>
    <property type="match status" value="1"/>
</dbReference>
<dbReference type="PANTHER" id="PTHR46656:SF3">
    <property type="entry name" value="PUTATIVE-RELATED"/>
    <property type="match status" value="1"/>
</dbReference>
<proteinExistence type="predicted"/>
<evidence type="ECO:0000313" key="2">
    <source>
        <dbReference type="EMBL" id="QJA52253.1"/>
    </source>
</evidence>
<dbReference type="GO" id="GO:0016757">
    <property type="term" value="F:glycosyltransferase activity"/>
    <property type="evidence" value="ECO:0007669"/>
    <property type="project" value="InterPro"/>
</dbReference>